<evidence type="ECO:0000313" key="1">
    <source>
        <dbReference type="EMBL" id="GFO00964.1"/>
    </source>
</evidence>
<dbReference type="EMBL" id="BLXT01003182">
    <property type="protein sequence ID" value="GFO00964.1"/>
    <property type="molecule type" value="Genomic_DNA"/>
</dbReference>
<evidence type="ECO:0000313" key="2">
    <source>
        <dbReference type="Proteomes" id="UP000735302"/>
    </source>
</evidence>
<dbReference type="Proteomes" id="UP000735302">
    <property type="component" value="Unassembled WGS sequence"/>
</dbReference>
<accession>A0AAV4A047</accession>
<keyword evidence="2" id="KW-1185">Reference proteome</keyword>
<proteinExistence type="predicted"/>
<dbReference type="AlphaFoldDB" id="A0AAV4A047"/>
<comment type="caution">
    <text evidence="1">The sequence shown here is derived from an EMBL/GenBank/DDBJ whole genome shotgun (WGS) entry which is preliminary data.</text>
</comment>
<name>A0AAV4A047_9GAST</name>
<sequence length="72" mass="8450">MSLSRRFADPARPVILHLRGLKGREDEVYNRALKLVSPILSREQPIQLHCFSGVLGIFKKWRRRFPHAYASY</sequence>
<organism evidence="1 2">
    <name type="scientific">Plakobranchus ocellatus</name>
    <dbReference type="NCBI Taxonomy" id="259542"/>
    <lineage>
        <taxon>Eukaryota</taxon>
        <taxon>Metazoa</taxon>
        <taxon>Spiralia</taxon>
        <taxon>Lophotrochozoa</taxon>
        <taxon>Mollusca</taxon>
        <taxon>Gastropoda</taxon>
        <taxon>Heterobranchia</taxon>
        <taxon>Euthyneura</taxon>
        <taxon>Panpulmonata</taxon>
        <taxon>Sacoglossa</taxon>
        <taxon>Placobranchoidea</taxon>
        <taxon>Plakobranchidae</taxon>
        <taxon>Plakobranchus</taxon>
    </lineage>
</organism>
<gene>
    <name evidence="1" type="ORF">PoB_002746900</name>
</gene>
<reference evidence="1 2" key="1">
    <citation type="journal article" date="2021" name="Elife">
        <title>Chloroplast acquisition without the gene transfer in kleptoplastic sea slugs, Plakobranchus ocellatus.</title>
        <authorList>
            <person name="Maeda T."/>
            <person name="Takahashi S."/>
            <person name="Yoshida T."/>
            <person name="Shimamura S."/>
            <person name="Takaki Y."/>
            <person name="Nagai Y."/>
            <person name="Toyoda A."/>
            <person name="Suzuki Y."/>
            <person name="Arimoto A."/>
            <person name="Ishii H."/>
            <person name="Satoh N."/>
            <person name="Nishiyama T."/>
            <person name="Hasebe M."/>
            <person name="Maruyama T."/>
            <person name="Minagawa J."/>
            <person name="Obokata J."/>
            <person name="Shigenobu S."/>
        </authorList>
    </citation>
    <scope>NUCLEOTIDE SEQUENCE [LARGE SCALE GENOMIC DNA]</scope>
</reference>
<protein>
    <submittedName>
        <fullName evidence="1">Uncharacterized protein</fullName>
    </submittedName>
</protein>